<protein>
    <submittedName>
        <fullName evidence="3">Nucleotide-binding universal stress protein, UspA family</fullName>
    </submittedName>
</protein>
<dbReference type="PRINTS" id="PR01438">
    <property type="entry name" value="UNVRSLSTRESS"/>
</dbReference>
<proteinExistence type="inferred from homology"/>
<feature type="domain" description="UspA" evidence="2">
    <location>
        <begin position="9"/>
        <end position="151"/>
    </location>
</feature>
<dbReference type="AlphaFoldDB" id="A0A1N7DJY6"/>
<sequence>MSAPIDGIDSVLLPTDGSDRALTGAKRGTELAAATGADIHVLSVVDTSETETISSLLGSDGDENLAASEAEAETAVEAVATMVRETAPELEVTTTTDRGTPFRVIERYVDTAGIDVIAMGTKGRTGLKRVTLGSVTENVLRTGCAPVLAVPPEATDTSLSPTRTDRILLPTDGSEGAAVAVEWGIDLATVFDAMVHTLYSADTSRFLASTEPDEILPKLEEAGKHALETVRERARAEGVSVTGAVASGPPARVILDYADNNEIDLLVIGTHGRSGVARHLIGSVAENVVRNTTVPVVCVPMSADQHR</sequence>
<gene>
    <name evidence="3" type="ORF">SAMN05421752_102314</name>
</gene>
<dbReference type="PANTHER" id="PTHR46268">
    <property type="entry name" value="STRESS RESPONSE PROTEIN NHAX"/>
    <property type="match status" value="1"/>
</dbReference>
<dbReference type="RefSeq" id="WP_076608000.1">
    <property type="nucleotide sequence ID" value="NZ_FTNR01000002.1"/>
</dbReference>
<dbReference type="PANTHER" id="PTHR46268:SF6">
    <property type="entry name" value="UNIVERSAL STRESS PROTEIN UP12"/>
    <property type="match status" value="1"/>
</dbReference>
<dbReference type="SUPFAM" id="SSF52402">
    <property type="entry name" value="Adenine nucleotide alpha hydrolases-like"/>
    <property type="match status" value="2"/>
</dbReference>
<dbReference type="InterPro" id="IPR014729">
    <property type="entry name" value="Rossmann-like_a/b/a_fold"/>
</dbReference>
<evidence type="ECO:0000259" key="2">
    <source>
        <dbReference type="Pfam" id="PF00582"/>
    </source>
</evidence>
<feature type="domain" description="UspA" evidence="2">
    <location>
        <begin position="165"/>
        <end position="300"/>
    </location>
</feature>
<name>A0A1N7DJY6_9EURY</name>
<keyword evidence="4" id="KW-1185">Reference proteome</keyword>
<evidence type="ECO:0000256" key="1">
    <source>
        <dbReference type="ARBA" id="ARBA00008791"/>
    </source>
</evidence>
<dbReference type="Gene3D" id="3.40.50.620">
    <property type="entry name" value="HUPs"/>
    <property type="match status" value="2"/>
</dbReference>
<dbReference type="Proteomes" id="UP000185936">
    <property type="component" value="Unassembled WGS sequence"/>
</dbReference>
<dbReference type="Pfam" id="PF00582">
    <property type="entry name" value="Usp"/>
    <property type="match status" value="2"/>
</dbReference>
<dbReference type="InterPro" id="IPR006015">
    <property type="entry name" value="Universal_stress_UspA"/>
</dbReference>
<organism evidence="3 4">
    <name type="scientific">Natronorubrum thiooxidans</name>
    <dbReference type="NCBI Taxonomy" id="308853"/>
    <lineage>
        <taxon>Archaea</taxon>
        <taxon>Methanobacteriati</taxon>
        <taxon>Methanobacteriota</taxon>
        <taxon>Stenosarchaea group</taxon>
        <taxon>Halobacteria</taxon>
        <taxon>Halobacteriales</taxon>
        <taxon>Natrialbaceae</taxon>
        <taxon>Natronorubrum</taxon>
    </lineage>
</organism>
<dbReference type="CDD" id="cd00293">
    <property type="entry name" value="USP-like"/>
    <property type="match status" value="2"/>
</dbReference>
<dbReference type="OrthoDB" id="105697at2157"/>
<accession>A0A1N7DJY6</accession>
<evidence type="ECO:0000313" key="3">
    <source>
        <dbReference type="EMBL" id="SIR76173.1"/>
    </source>
</evidence>
<dbReference type="InterPro" id="IPR006016">
    <property type="entry name" value="UspA"/>
</dbReference>
<dbReference type="EMBL" id="FTNR01000002">
    <property type="protein sequence ID" value="SIR76173.1"/>
    <property type="molecule type" value="Genomic_DNA"/>
</dbReference>
<comment type="similarity">
    <text evidence="1">Belongs to the universal stress protein A family.</text>
</comment>
<reference evidence="4" key="1">
    <citation type="submission" date="2017-01" db="EMBL/GenBank/DDBJ databases">
        <authorList>
            <person name="Varghese N."/>
            <person name="Submissions S."/>
        </authorList>
    </citation>
    <scope>NUCLEOTIDE SEQUENCE [LARGE SCALE GENOMIC DNA]</scope>
    <source>
        <strain evidence="4">type strain: HArc-</strain>
    </source>
</reference>
<evidence type="ECO:0000313" key="4">
    <source>
        <dbReference type="Proteomes" id="UP000185936"/>
    </source>
</evidence>